<accession>A0A077M227</accession>
<reference evidence="3 4" key="1">
    <citation type="journal article" date="2013" name="ISME J.">
        <title>A metabolic model for members of the genus Tetrasphaera involved in enhanced biological phosphorus removal.</title>
        <authorList>
            <person name="Kristiansen R."/>
            <person name="Nguyen H.T.T."/>
            <person name="Saunders A.M."/>
            <person name="Nielsen J.L."/>
            <person name="Wimmer R."/>
            <person name="Le V.Q."/>
            <person name="McIlroy S.J."/>
            <person name="Petrovski S."/>
            <person name="Seviour R.J."/>
            <person name="Calteau A."/>
            <person name="Nielsen K.L."/>
            <person name="Nielsen P.H."/>
        </authorList>
    </citation>
    <scope>NUCLEOTIDE SEQUENCE [LARGE SCALE GENOMIC DNA]</scope>
    <source>
        <strain evidence="3 4">T1-X7</strain>
    </source>
</reference>
<dbReference type="STRING" id="1194083.BN12_270005"/>
<dbReference type="GO" id="GO:0005737">
    <property type="term" value="C:cytoplasm"/>
    <property type="evidence" value="ECO:0007669"/>
    <property type="project" value="TreeGrafter"/>
</dbReference>
<gene>
    <name evidence="3" type="ORF">BN12_270005</name>
</gene>
<evidence type="ECO:0000256" key="1">
    <source>
        <dbReference type="ARBA" id="ARBA00023002"/>
    </source>
</evidence>
<dbReference type="SUPFAM" id="SSF51905">
    <property type="entry name" value="FAD/NAD(P)-binding domain"/>
    <property type="match status" value="1"/>
</dbReference>
<dbReference type="OrthoDB" id="9806452at2"/>
<sequence length="434" mass="46564">MVATADVLIIGAGVVGASTALELARRGLDVLVLDKAGGAGMGSTSASSAVVRFNYSTWEGVAASWESKFRWEAWEEHLGYRDPAGLARFHRSGMVFLDVPIAPRERLIALFDRAGVPYETWDTATLAARVPGIDTGAYYPPKRVDSEEFFDDAPGRLGAVFMPDAGYVDDPRLAAANLAAAATHRGARFAYRRQVTAITRAGSVWRVDLAGEEPVEAPVVLNAAGPWSRTVNAMAGAGRDFTISVAPLRQEVHHVPAPAPLLASPHGVPSFADMDLGTYMRPETGGHLLVGGTEPDCDPLEWIDDPDAANPNPTLERFEAQVTRAARRFPDLSVPNRPKGIAGVYDVADDWTPIYDRTALPGFYVAIGTSGNQFKNAPIIGSPMDTLIDAVENGHDHDADPVHYTCPHTGHDLDLATFSRRRPVNTESSGTVMG</sequence>
<keyword evidence="1" id="KW-0560">Oxidoreductase</keyword>
<dbReference type="Proteomes" id="UP000035721">
    <property type="component" value="Unassembled WGS sequence"/>
</dbReference>
<dbReference type="EMBL" id="CAJB01000190">
    <property type="protein sequence ID" value="CCH78279.1"/>
    <property type="molecule type" value="Genomic_DNA"/>
</dbReference>
<dbReference type="InterPro" id="IPR006076">
    <property type="entry name" value="FAD-dep_OxRdtase"/>
</dbReference>
<dbReference type="Pfam" id="PF01266">
    <property type="entry name" value="DAO"/>
    <property type="match status" value="1"/>
</dbReference>
<evidence type="ECO:0000313" key="3">
    <source>
        <dbReference type="EMBL" id="CCH78279.1"/>
    </source>
</evidence>
<dbReference type="PANTHER" id="PTHR13847">
    <property type="entry name" value="SARCOSINE DEHYDROGENASE-RELATED"/>
    <property type="match status" value="1"/>
</dbReference>
<dbReference type="InterPro" id="IPR036188">
    <property type="entry name" value="FAD/NAD-bd_sf"/>
</dbReference>
<comment type="caution">
    <text evidence="3">The sequence shown here is derived from an EMBL/GenBank/DDBJ whole genome shotgun (WGS) entry which is preliminary data.</text>
</comment>
<organism evidence="3 4">
    <name type="scientific">Nostocoides japonicum T1-X7</name>
    <dbReference type="NCBI Taxonomy" id="1194083"/>
    <lineage>
        <taxon>Bacteria</taxon>
        <taxon>Bacillati</taxon>
        <taxon>Actinomycetota</taxon>
        <taxon>Actinomycetes</taxon>
        <taxon>Micrococcales</taxon>
        <taxon>Intrasporangiaceae</taxon>
        <taxon>Nostocoides</taxon>
    </lineage>
</organism>
<name>A0A077M227_9MICO</name>
<dbReference type="AlphaFoldDB" id="A0A077M227"/>
<dbReference type="GO" id="GO:0016491">
    <property type="term" value="F:oxidoreductase activity"/>
    <property type="evidence" value="ECO:0007669"/>
    <property type="project" value="UniProtKB-KW"/>
</dbReference>
<dbReference type="Gene3D" id="3.50.50.60">
    <property type="entry name" value="FAD/NAD(P)-binding domain"/>
    <property type="match status" value="1"/>
</dbReference>
<evidence type="ECO:0000313" key="4">
    <source>
        <dbReference type="Proteomes" id="UP000035721"/>
    </source>
</evidence>
<keyword evidence="4" id="KW-1185">Reference proteome</keyword>
<dbReference type="Gene3D" id="3.30.9.10">
    <property type="entry name" value="D-Amino Acid Oxidase, subunit A, domain 2"/>
    <property type="match status" value="1"/>
</dbReference>
<evidence type="ECO:0000259" key="2">
    <source>
        <dbReference type="Pfam" id="PF01266"/>
    </source>
</evidence>
<dbReference type="RefSeq" id="WP_048550683.1">
    <property type="nucleotide sequence ID" value="NZ_HF570958.1"/>
</dbReference>
<dbReference type="PANTHER" id="PTHR13847:SF287">
    <property type="entry name" value="FAD-DEPENDENT OXIDOREDUCTASE DOMAIN-CONTAINING PROTEIN 1"/>
    <property type="match status" value="1"/>
</dbReference>
<feature type="domain" description="FAD dependent oxidoreductase" evidence="2">
    <location>
        <begin position="6"/>
        <end position="381"/>
    </location>
</feature>
<protein>
    <submittedName>
        <fullName evidence="3">Oxidoreductase, FAD-binding</fullName>
    </submittedName>
</protein>
<proteinExistence type="predicted"/>